<dbReference type="Gene3D" id="2.60.40.10">
    <property type="entry name" value="Immunoglobulins"/>
    <property type="match status" value="1"/>
</dbReference>
<dbReference type="CDD" id="cd00063">
    <property type="entry name" value="FN3"/>
    <property type="match status" value="1"/>
</dbReference>
<dbReference type="AlphaFoldDB" id="A0A645DRS5"/>
<proteinExistence type="predicted"/>
<comment type="caution">
    <text evidence="2">The sequence shown here is derived from an EMBL/GenBank/DDBJ whole genome shotgun (WGS) entry which is preliminary data.</text>
</comment>
<accession>A0A645DRS5</accession>
<name>A0A645DRS5_9ZZZZ</name>
<dbReference type="EMBL" id="VSSQ01039009">
    <property type="protein sequence ID" value="MPM92026.1"/>
    <property type="molecule type" value="Genomic_DNA"/>
</dbReference>
<dbReference type="InterPro" id="IPR036116">
    <property type="entry name" value="FN3_sf"/>
</dbReference>
<evidence type="ECO:0000313" key="2">
    <source>
        <dbReference type="EMBL" id="MPM92026.1"/>
    </source>
</evidence>
<dbReference type="InterPro" id="IPR013783">
    <property type="entry name" value="Ig-like_fold"/>
</dbReference>
<evidence type="ECO:0000259" key="1">
    <source>
        <dbReference type="PROSITE" id="PS50853"/>
    </source>
</evidence>
<dbReference type="PRINTS" id="PR00014">
    <property type="entry name" value="FNTYPEIII"/>
</dbReference>
<protein>
    <recommendedName>
        <fullName evidence="1">Fibronectin type-III domain-containing protein</fullName>
    </recommendedName>
</protein>
<gene>
    <name evidence="2" type="ORF">SDC9_139160</name>
</gene>
<sequence>MVSATAGNCCVGLEWFVEDNGGSDIMEYVIYQGTEEVARTSDVLHTVTGLVNGAEYAFQVAAVNAAGEGPKSAEMIITPLSDRYDPTEALQALVADAVFLMSLIAIHMLRRRE</sequence>
<reference evidence="2" key="1">
    <citation type="submission" date="2019-08" db="EMBL/GenBank/DDBJ databases">
        <authorList>
            <person name="Kucharzyk K."/>
            <person name="Murdoch R.W."/>
            <person name="Higgins S."/>
            <person name="Loffler F."/>
        </authorList>
    </citation>
    <scope>NUCLEOTIDE SEQUENCE</scope>
</reference>
<dbReference type="Pfam" id="PF00041">
    <property type="entry name" value="fn3"/>
    <property type="match status" value="1"/>
</dbReference>
<dbReference type="InterPro" id="IPR003961">
    <property type="entry name" value="FN3_dom"/>
</dbReference>
<feature type="domain" description="Fibronectin type-III" evidence="1">
    <location>
        <begin position="1"/>
        <end position="82"/>
    </location>
</feature>
<dbReference type="PROSITE" id="PS50853">
    <property type="entry name" value="FN3"/>
    <property type="match status" value="1"/>
</dbReference>
<dbReference type="SUPFAM" id="SSF49265">
    <property type="entry name" value="Fibronectin type III"/>
    <property type="match status" value="1"/>
</dbReference>
<organism evidence="2">
    <name type="scientific">bioreactor metagenome</name>
    <dbReference type="NCBI Taxonomy" id="1076179"/>
    <lineage>
        <taxon>unclassified sequences</taxon>
        <taxon>metagenomes</taxon>
        <taxon>ecological metagenomes</taxon>
    </lineage>
</organism>